<protein>
    <submittedName>
        <fullName evidence="1">Uncharacterized protein</fullName>
    </submittedName>
</protein>
<reference evidence="1 2" key="1">
    <citation type="submission" date="2024-09" db="EMBL/GenBank/DDBJ databases">
        <title>Chromosome-scale assembly of Riccia sorocarpa.</title>
        <authorList>
            <person name="Paukszto L."/>
        </authorList>
    </citation>
    <scope>NUCLEOTIDE SEQUENCE [LARGE SCALE GENOMIC DNA]</scope>
    <source>
        <strain evidence="1">LP-2024</strain>
        <tissue evidence="1">Aerial parts of the thallus</tissue>
    </source>
</reference>
<proteinExistence type="predicted"/>
<comment type="caution">
    <text evidence="1">The sequence shown here is derived from an EMBL/GenBank/DDBJ whole genome shotgun (WGS) entry which is preliminary data.</text>
</comment>
<dbReference type="AlphaFoldDB" id="A0ABD3GU36"/>
<organism evidence="1 2">
    <name type="scientific">Riccia sorocarpa</name>
    <dbReference type="NCBI Taxonomy" id="122646"/>
    <lineage>
        <taxon>Eukaryota</taxon>
        <taxon>Viridiplantae</taxon>
        <taxon>Streptophyta</taxon>
        <taxon>Embryophyta</taxon>
        <taxon>Marchantiophyta</taxon>
        <taxon>Marchantiopsida</taxon>
        <taxon>Marchantiidae</taxon>
        <taxon>Marchantiales</taxon>
        <taxon>Ricciaceae</taxon>
        <taxon>Riccia</taxon>
    </lineage>
</organism>
<sequence length="304" mass="33869">MREEEMDTDNPCDKYLSLGTAGPQELHGKLAFMLISKVDREPALDFDWAKLILADVEREIKSLQGQIAKEGKRKPKWTYVGVFIAQLCHHLEQQDQQDANEAPLAITEDLLSSLNESPQMATHAQTSANLRPISTGHELNRTQLGFHFFPVRRHGDGDILALETEEWRDRGFLFGPSGVRVSPPHPELHDVMLACHADECGSSVLDYCVVRMVFAREDEANASQLPAGTENLLEDIADVTDQTSAEQAGGEVQVQRIRQNGTSSWVMRPGACCSTIPFRHLRKLCDNFTVVAYTGDKPCQWIGG</sequence>
<evidence type="ECO:0000313" key="2">
    <source>
        <dbReference type="Proteomes" id="UP001633002"/>
    </source>
</evidence>
<name>A0ABD3GU36_9MARC</name>
<dbReference type="EMBL" id="JBJQOH010000006">
    <property type="protein sequence ID" value="KAL3682743.1"/>
    <property type="molecule type" value="Genomic_DNA"/>
</dbReference>
<dbReference type="Proteomes" id="UP001633002">
    <property type="component" value="Unassembled WGS sequence"/>
</dbReference>
<gene>
    <name evidence="1" type="ORF">R1sor_000765</name>
</gene>
<evidence type="ECO:0000313" key="1">
    <source>
        <dbReference type="EMBL" id="KAL3682743.1"/>
    </source>
</evidence>
<keyword evidence="2" id="KW-1185">Reference proteome</keyword>
<accession>A0ABD3GU36</accession>